<name>A0ACC0DN94_9BASI</name>
<reference evidence="2" key="2">
    <citation type="journal article" date="2018" name="Mol. Plant Microbe Interact.">
        <title>Genome sequence resources for the wheat stripe rust pathogen (Puccinia striiformis f. sp. tritici) and the barley stripe rust pathogen (Puccinia striiformis f. sp. hordei).</title>
        <authorList>
            <person name="Xia C."/>
            <person name="Wang M."/>
            <person name="Yin C."/>
            <person name="Cornejo O.E."/>
            <person name="Hulbert S.H."/>
            <person name="Chen X."/>
        </authorList>
    </citation>
    <scope>NUCLEOTIDE SEQUENCE [LARGE SCALE GENOMIC DNA]</scope>
    <source>
        <strain evidence="2">93-210</strain>
    </source>
</reference>
<reference evidence="1 2" key="3">
    <citation type="journal article" date="2022" name="Microbiol. Spectr.">
        <title>Folding features and dynamics of 3D genome architecture in plant fungal pathogens.</title>
        <authorList>
            <person name="Xia C."/>
        </authorList>
    </citation>
    <scope>NUCLEOTIDE SEQUENCE [LARGE SCALE GENOMIC DNA]</scope>
    <source>
        <strain evidence="1 2">93-210</strain>
    </source>
</reference>
<protein>
    <submittedName>
        <fullName evidence="1">Uncharacterized protein</fullName>
    </submittedName>
</protein>
<evidence type="ECO:0000313" key="1">
    <source>
        <dbReference type="EMBL" id="KAI7935575.1"/>
    </source>
</evidence>
<keyword evidence="2" id="KW-1185">Reference proteome</keyword>
<dbReference type="Proteomes" id="UP001060170">
    <property type="component" value="Chromosome 18"/>
</dbReference>
<dbReference type="EMBL" id="CM045882">
    <property type="protein sequence ID" value="KAI7935575.1"/>
    <property type="molecule type" value="Genomic_DNA"/>
</dbReference>
<accession>A0ACC0DN94</accession>
<organism evidence="1 2">
    <name type="scientific">Puccinia striiformis f. sp. tritici</name>
    <dbReference type="NCBI Taxonomy" id="168172"/>
    <lineage>
        <taxon>Eukaryota</taxon>
        <taxon>Fungi</taxon>
        <taxon>Dikarya</taxon>
        <taxon>Basidiomycota</taxon>
        <taxon>Pucciniomycotina</taxon>
        <taxon>Pucciniomycetes</taxon>
        <taxon>Pucciniales</taxon>
        <taxon>Pucciniaceae</taxon>
        <taxon>Puccinia</taxon>
    </lineage>
</organism>
<comment type="caution">
    <text evidence="1">The sequence shown here is derived from an EMBL/GenBank/DDBJ whole genome shotgun (WGS) entry which is preliminary data.</text>
</comment>
<gene>
    <name evidence="1" type="ORF">MJO28_016446</name>
</gene>
<reference evidence="2" key="1">
    <citation type="journal article" date="2018" name="BMC Genomics">
        <title>Genomic insights into host adaptation between the wheat stripe rust pathogen (Puccinia striiformis f. sp. tritici) and the barley stripe rust pathogen (Puccinia striiformis f. sp. hordei).</title>
        <authorList>
            <person name="Xia C."/>
            <person name="Wang M."/>
            <person name="Yin C."/>
            <person name="Cornejo O.E."/>
            <person name="Hulbert S.H."/>
            <person name="Chen X."/>
        </authorList>
    </citation>
    <scope>NUCLEOTIDE SEQUENCE [LARGE SCALE GENOMIC DNA]</scope>
    <source>
        <strain evidence="2">93-210</strain>
    </source>
</reference>
<sequence>MVGKVSKAVLGQRRRQKRERGERVIQQQMQLKKKVKVDENPIVINSESDDDSIEFHTESSGSEIQVLDDNLTIDIEQSLHHTNQPTQDPEEPTNNRGQHISNHDNPELADFQEAELEARNQANDLLEYYNLAVENETSDDDSDVTDEEEACDNLWPIFSGDSHHSRKSVEGHQSNSSKAFVGHQLNSSRNPVDQGRQLKSGQKSYQQPVPNPDSSSRKLLPAAVPAATQCDRNKRQREALGSNIHMMGSFVIRSKPIKVMAIDPNLESAVLEENVGANHHGKPVNDRLACLLEKRLSTQKDPQLTSHTDKHKKARSKWAELDSSLNVATLRYQKKEKKDKKFKFPQSMMNNIYLYNNLCLEYSLNGTPSPSVTASLSAARAANKQRPMSTGPRKPTSGIYLSRLIIRESRNILKNQQLLEVKRGNQKTHRSLLDKIELCKELFTWSASQVSGHVTPLTFRDFVNNSAFPKFNIQRTICRDTSTRWMLKLGYRPQEYRKGLYFDGHERPDVLEARKKYIEDFDLHRQRSRIYEGDKLDTAPPVSAAALANGKETVFVYHDESTIHAKEKPKSAWLLPGTRELRSKNAGRLIHISDFILETTGRLRLLKEQLQGTTIESNDAATIIYPGSTGDKWWDMEQLCHQVSTKAIPIFEALHPNLQAVFIFDCSSAHGAFSKTALRVQNMNLRPGGKQSRLRDSIIPSDDPLIPEHLRGLPQTFCYDSSHPDPNLAGKPKGIQVILEERGLWQHYTALQLSQRKPVLKLKCNTCVMSNIRKDAVNRSSKLIQAAEETGFFLSQEQCVNELMADEGRSPEDDPHQSVPLDSESTDSKICCWSKITSQQSDFANERPLLQAIIEDAGHICLFLPKFHCELNPIELFWSYIKECEHIIYSEQLNFQFTHNHDALLAYRKQAHTAKTFPSSKILFEEVRQSCPLITIRKYIRRTDRQLSVYREGYSGAESEALMKLYTSHRCVPRRAAMYV</sequence>
<proteinExistence type="predicted"/>
<evidence type="ECO:0000313" key="2">
    <source>
        <dbReference type="Proteomes" id="UP001060170"/>
    </source>
</evidence>